<protein>
    <submittedName>
        <fullName evidence="1">Uncharacterized protein</fullName>
    </submittedName>
</protein>
<organism evidence="1 2">
    <name type="scientific">Solanum commersonii</name>
    <name type="common">Commerson's wild potato</name>
    <name type="synonym">Commerson's nightshade</name>
    <dbReference type="NCBI Taxonomy" id="4109"/>
    <lineage>
        <taxon>Eukaryota</taxon>
        <taxon>Viridiplantae</taxon>
        <taxon>Streptophyta</taxon>
        <taxon>Embryophyta</taxon>
        <taxon>Tracheophyta</taxon>
        <taxon>Spermatophyta</taxon>
        <taxon>Magnoliopsida</taxon>
        <taxon>eudicotyledons</taxon>
        <taxon>Gunneridae</taxon>
        <taxon>Pentapetalae</taxon>
        <taxon>asterids</taxon>
        <taxon>lamiids</taxon>
        <taxon>Solanales</taxon>
        <taxon>Solanaceae</taxon>
        <taxon>Solanoideae</taxon>
        <taxon>Solaneae</taxon>
        <taxon>Solanum</taxon>
    </lineage>
</organism>
<proteinExistence type="predicted"/>
<dbReference type="EMBL" id="JACXVP010000003">
    <property type="protein sequence ID" value="KAG5614972.1"/>
    <property type="molecule type" value="Genomic_DNA"/>
</dbReference>
<name>A0A9J5ZSH6_SOLCO</name>
<sequence>MVEVLTFVGEGGQEEGLKKGLGQVVSGSNPGWEKSMQGHCGSGDALLNATQRHSSVTPHCQRFSNSPYLLQMQVRAQPRYSSALTKRIIPYSHTMV</sequence>
<gene>
    <name evidence="1" type="ORF">H5410_014796</name>
</gene>
<reference evidence="1 2" key="1">
    <citation type="submission" date="2020-09" db="EMBL/GenBank/DDBJ databases">
        <title>De no assembly of potato wild relative species, Solanum commersonii.</title>
        <authorList>
            <person name="Cho K."/>
        </authorList>
    </citation>
    <scope>NUCLEOTIDE SEQUENCE [LARGE SCALE GENOMIC DNA]</scope>
    <source>
        <strain evidence="1">LZ3.2</strain>
        <tissue evidence="1">Leaf</tissue>
    </source>
</reference>
<evidence type="ECO:0000313" key="2">
    <source>
        <dbReference type="Proteomes" id="UP000824120"/>
    </source>
</evidence>
<evidence type="ECO:0000313" key="1">
    <source>
        <dbReference type="EMBL" id="KAG5614972.1"/>
    </source>
</evidence>
<dbReference type="Proteomes" id="UP000824120">
    <property type="component" value="Chromosome 3"/>
</dbReference>
<keyword evidence="2" id="KW-1185">Reference proteome</keyword>
<dbReference type="AlphaFoldDB" id="A0A9J5ZSH6"/>
<accession>A0A9J5ZSH6</accession>
<comment type="caution">
    <text evidence="1">The sequence shown here is derived from an EMBL/GenBank/DDBJ whole genome shotgun (WGS) entry which is preliminary data.</text>
</comment>